<dbReference type="KEGG" id="nec:KGD82_03915"/>
<feature type="transmembrane region" description="Helical" evidence="1">
    <location>
        <begin position="35"/>
        <end position="56"/>
    </location>
</feature>
<accession>A0A975LBV6</accession>
<dbReference type="EMBL" id="CP074402">
    <property type="protein sequence ID" value="QVJ03159.1"/>
    <property type="molecule type" value="Genomic_DNA"/>
</dbReference>
<evidence type="ECO:0000313" key="3">
    <source>
        <dbReference type="Proteomes" id="UP000682416"/>
    </source>
</evidence>
<dbReference type="Proteomes" id="UP000682416">
    <property type="component" value="Chromosome"/>
</dbReference>
<keyword evidence="3" id="KW-1185">Reference proteome</keyword>
<sequence>MTVLSFAVLSVAGLGVGVLSGFAMGWVSHFWDLGLTQQAVGLAAVVAQLVVLYTLCRLAGWGSRRQSGAVGFAVGYVAVMLVMLGYLTGGNIVFSAKLVNYVFLFGSMIALAVGVMRSLVLPPRPTPTVTGAL</sequence>
<keyword evidence="1" id="KW-1133">Transmembrane helix</keyword>
<reference evidence="2" key="1">
    <citation type="submission" date="2021-05" db="EMBL/GenBank/DDBJ databases">
        <authorList>
            <person name="Kaiqin L."/>
            <person name="Jian G."/>
        </authorList>
    </citation>
    <scope>NUCLEOTIDE SEQUENCE</scope>
    <source>
        <strain evidence="2">HDS5</strain>
    </source>
</reference>
<name>A0A975LBV6_9ACTN</name>
<organism evidence="2 3">
    <name type="scientific">Nocardiopsis eucommiae</name>
    <dbReference type="NCBI Taxonomy" id="2831970"/>
    <lineage>
        <taxon>Bacteria</taxon>
        <taxon>Bacillati</taxon>
        <taxon>Actinomycetota</taxon>
        <taxon>Actinomycetes</taxon>
        <taxon>Streptosporangiales</taxon>
        <taxon>Nocardiopsidaceae</taxon>
        <taxon>Nocardiopsis</taxon>
    </lineage>
</organism>
<gene>
    <name evidence="2" type="ORF">KGD82_03915</name>
</gene>
<protein>
    <submittedName>
        <fullName evidence="2">Uncharacterized protein</fullName>
    </submittedName>
</protein>
<proteinExistence type="predicted"/>
<feature type="transmembrane region" description="Helical" evidence="1">
    <location>
        <begin position="98"/>
        <end position="116"/>
    </location>
</feature>
<dbReference type="AlphaFoldDB" id="A0A975LBV6"/>
<evidence type="ECO:0000313" key="2">
    <source>
        <dbReference type="EMBL" id="QVJ03159.1"/>
    </source>
</evidence>
<evidence type="ECO:0000256" key="1">
    <source>
        <dbReference type="SAM" id="Phobius"/>
    </source>
</evidence>
<keyword evidence="1" id="KW-0472">Membrane</keyword>
<feature type="transmembrane region" description="Helical" evidence="1">
    <location>
        <begin position="68"/>
        <end position="86"/>
    </location>
</feature>
<keyword evidence="1" id="KW-0812">Transmembrane</keyword>